<keyword evidence="1" id="KW-0620">Polyamine biosynthesis</keyword>
<sequence length="268" mass="30452">MRKKKKNKQNTGSGKNYYPKATLSEQDGLLVLHLGTEWIQGAMRINNPVEIVLEYIQQMMMWMLFKKQPAHIVQLGLGSAALTKFCYHNFPEAKVTAVELNPHVINICHESFYLPPDDKRLRVIEGDAMDYVRSQARKNNIDILQVDLYDEHALAPAIDTPEFYKACANCLTPDGMMTVNIFGADSNRHKSLEAIYGAFDAVIWMPEVHGANIVALAFKQAPGIAFSELYDKADIIRLETGLLAKRWVDGLQEWMRQQIENVQAEEQL</sequence>
<dbReference type="NCBIfam" id="NF037959">
    <property type="entry name" value="MFS_SpdSyn"/>
    <property type="match status" value="1"/>
</dbReference>
<dbReference type="Gene3D" id="3.40.50.150">
    <property type="entry name" value="Vaccinia Virus protein VP39"/>
    <property type="match status" value="1"/>
</dbReference>
<accession>A0A9E9LYJ7</accession>
<name>A0A9E9LYJ7_9BURK</name>
<protein>
    <submittedName>
        <fullName evidence="2">Fused MFS/spermidine synthase</fullName>
    </submittedName>
</protein>
<gene>
    <name evidence="2" type="ORF">NB640_08280</name>
</gene>
<dbReference type="GO" id="GO:0006596">
    <property type="term" value="P:polyamine biosynthetic process"/>
    <property type="evidence" value="ECO:0007669"/>
    <property type="project" value="UniProtKB-KW"/>
</dbReference>
<dbReference type="SUPFAM" id="SSF53335">
    <property type="entry name" value="S-adenosyl-L-methionine-dependent methyltransferases"/>
    <property type="match status" value="1"/>
</dbReference>
<organism evidence="2 3">
    <name type="scientific">Oxalobacter vibrioformis</name>
    <dbReference type="NCBI Taxonomy" id="933080"/>
    <lineage>
        <taxon>Bacteria</taxon>
        <taxon>Pseudomonadati</taxon>
        <taxon>Pseudomonadota</taxon>
        <taxon>Betaproteobacteria</taxon>
        <taxon>Burkholderiales</taxon>
        <taxon>Oxalobacteraceae</taxon>
        <taxon>Oxalobacter</taxon>
    </lineage>
</organism>
<dbReference type="Proteomes" id="UP001156215">
    <property type="component" value="Chromosome"/>
</dbReference>
<dbReference type="EMBL" id="CP098242">
    <property type="protein sequence ID" value="WAW09263.1"/>
    <property type="molecule type" value="Genomic_DNA"/>
</dbReference>
<evidence type="ECO:0000313" key="2">
    <source>
        <dbReference type="EMBL" id="WAW09263.1"/>
    </source>
</evidence>
<proteinExistence type="predicted"/>
<evidence type="ECO:0000313" key="3">
    <source>
        <dbReference type="Proteomes" id="UP001156215"/>
    </source>
</evidence>
<dbReference type="KEGG" id="ovb:NB640_08280"/>
<keyword evidence="3" id="KW-1185">Reference proteome</keyword>
<dbReference type="RefSeq" id="WP_269308258.1">
    <property type="nucleotide sequence ID" value="NZ_CP098242.1"/>
</dbReference>
<reference evidence="2" key="1">
    <citation type="journal article" date="2022" name="Front. Microbiol.">
        <title>New perspectives on an old grouping: The genomic and phenotypic variability of Oxalobacter formigenes and the implications for calcium oxalate stone prevention.</title>
        <authorList>
            <person name="Chmiel J.A."/>
            <person name="Carr C."/>
            <person name="Stuivenberg G.A."/>
            <person name="Venema R."/>
            <person name="Chanyi R.M."/>
            <person name="Al K.F."/>
            <person name="Giguere D."/>
            <person name="Say H."/>
            <person name="Akouris P.P."/>
            <person name="Dominguez Romero S.A."/>
            <person name="Kwong A."/>
            <person name="Tai V."/>
            <person name="Koval S.F."/>
            <person name="Razvi H."/>
            <person name="Bjazevic J."/>
            <person name="Burton J.P."/>
        </authorList>
    </citation>
    <scope>NUCLEOTIDE SEQUENCE</scope>
    <source>
        <strain evidence="2">WoOx3</strain>
    </source>
</reference>
<dbReference type="Pfam" id="PF01564">
    <property type="entry name" value="Spermine_synth"/>
    <property type="match status" value="1"/>
</dbReference>
<dbReference type="PANTHER" id="PTHR43317">
    <property type="entry name" value="THERMOSPERMINE SYNTHASE ACAULIS5"/>
    <property type="match status" value="1"/>
</dbReference>
<dbReference type="InterPro" id="IPR029063">
    <property type="entry name" value="SAM-dependent_MTases_sf"/>
</dbReference>
<evidence type="ECO:0000256" key="1">
    <source>
        <dbReference type="ARBA" id="ARBA00023115"/>
    </source>
</evidence>
<dbReference type="AlphaFoldDB" id="A0A9E9LYJ7"/>
<dbReference type="PANTHER" id="PTHR43317:SF1">
    <property type="entry name" value="THERMOSPERMINE SYNTHASE ACAULIS5"/>
    <property type="match status" value="1"/>
</dbReference>